<gene>
    <name evidence="9" type="ORF">BRAN1462_LOCUS34574</name>
</gene>
<evidence type="ECO:0000256" key="7">
    <source>
        <dbReference type="SAM" id="MobiDB-lite"/>
    </source>
</evidence>
<dbReference type="PANTHER" id="PTHR16052:SF0">
    <property type="entry name" value="TBCC DOMAIN-CONTAINING PROTEIN 1"/>
    <property type="match status" value="1"/>
</dbReference>
<name>A0A7S2L0V0_9DINO</name>
<comment type="subcellular location">
    <subcellularLocation>
        <location evidence="1">Cytoplasm</location>
        <location evidence="1">Cytoskeleton</location>
        <location evidence="1">Microtubule organizing center</location>
        <location evidence="1">Centrosome</location>
    </subcellularLocation>
    <subcellularLocation>
        <location evidence="2">Cytoplasm</location>
        <location evidence="2">Cytoskeleton</location>
        <location evidence="2">Spindle pole</location>
    </subcellularLocation>
</comment>
<evidence type="ECO:0000256" key="4">
    <source>
        <dbReference type="ARBA" id="ARBA00017559"/>
    </source>
</evidence>
<dbReference type="GO" id="GO:0000922">
    <property type="term" value="C:spindle pole"/>
    <property type="evidence" value="ECO:0007669"/>
    <property type="project" value="UniProtKB-SubCell"/>
</dbReference>
<dbReference type="PROSITE" id="PS51329">
    <property type="entry name" value="C_CAP_COFACTOR_C"/>
    <property type="match status" value="1"/>
</dbReference>
<protein>
    <recommendedName>
        <fullName evidence="4">TBCC domain-containing protein 1</fullName>
    </recommendedName>
</protein>
<dbReference type="GO" id="GO:0005813">
    <property type="term" value="C:centrosome"/>
    <property type="evidence" value="ECO:0007669"/>
    <property type="project" value="UniProtKB-SubCell"/>
</dbReference>
<dbReference type="SMART" id="SM00673">
    <property type="entry name" value="CARP"/>
    <property type="match status" value="1"/>
</dbReference>
<reference evidence="9" key="1">
    <citation type="submission" date="2021-01" db="EMBL/GenBank/DDBJ databases">
        <authorList>
            <person name="Corre E."/>
            <person name="Pelletier E."/>
            <person name="Niang G."/>
            <person name="Scheremetjew M."/>
            <person name="Finn R."/>
            <person name="Kale V."/>
            <person name="Holt S."/>
            <person name="Cochrane G."/>
            <person name="Meng A."/>
            <person name="Brown T."/>
            <person name="Cohen L."/>
        </authorList>
    </citation>
    <scope>NUCLEOTIDE SEQUENCE</scope>
    <source>
        <strain evidence="9">RCC3387</strain>
    </source>
</reference>
<sequence length="527" mass="57740">MSRVLWIRSEALDHAVFNTSVRWTVPKVKDFLVSLRSAVTGSAISQAIWVEAATCRCNPALSELEAQAYWHVFSVLRQSLSGEPAGSTVDVRAIGLLLMCQVFSPHRVRTDQFAKSGEMWPGLERATAATSPRHSPRGNSPRVGVSAQSSIQRGRDASTAMLAFVRQHLAYFLQVACEELTVEPTSVSDEEFDLLGMFLCAGASTTQPLPRLSQALPELEANRSMPWKEIRKAVDKSLVWNSDVYAVVEQSLGVQAPATPGEPRAVNVSGLTRQTWFQKPATGDIDILNITCCNECTIYVTGHARFCFVAGCHDCTIMIAAVSGMCTIHNSEKISIHAAAHCFKMENSIDSSAYLYCHIPPILSGDTRGIKLAPFNVLYSQLDSALQRASIALEAAYVDVWAHPVCCTLGSPDETLGGRSGNLDDLSHGNSTYHFVHPDTFHPVVVPESMGGLRSAPQVPLCLPQVYDEAFRARAGDMRAFQKLFAEITDESKRRKTIQAMQGHFREWLQATGKSRQLADLARMGLA</sequence>
<dbReference type="Gene3D" id="2.160.20.70">
    <property type="match status" value="1"/>
</dbReference>
<dbReference type="AlphaFoldDB" id="A0A7S2L0V0"/>
<dbReference type="PANTHER" id="PTHR16052">
    <property type="entry name" value="TBCC DOMAIN-CONTAINING PROTEIN 1"/>
    <property type="match status" value="1"/>
</dbReference>
<comment type="similarity">
    <text evidence="3">Belongs to the TBCC family.</text>
</comment>
<dbReference type="InterPro" id="IPR006599">
    <property type="entry name" value="CARP_motif"/>
</dbReference>
<evidence type="ECO:0000256" key="1">
    <source>
        <dbReference type="ARBA" id="ARBA00004300"/>
    </source>
</evidence>
<evidence type="ECO:0000313" key="9">
    <source>
        <dbReference type="EMBL" id="CAD9591066.1"/>
    </source>
</evidence>
<dbReference type="InterPro" id="IPR017901">
    <property type="entry name" value="C-CAP_CF_C-like"/>
</dbReference>
<evidence type="ECO:0000256" key="5">
    <source>
        <dbReference type="ARBA" id="ARBA00022490"/>
    </source>
</evidence>
<organism evidence="9">
    <name type="scientific">Zooxanthella nutricula</name>
    <dbReference type="NCBI Taxonomy" id="1333877"/>
    <lineage>
        <taxon>Eukaryota</taxon>
        <taxon>Sar</taxon>
        <taxon>Alveolata</taxon>
        <taxon>Dinophyceae</taxon>
        <taxon>Peridiniales</taxon>
        <taxon>Peridiniales incertae sedis</taxon>
        <taxon>Zooxanthella</taxon>
    </lineage>
</organism>
<proteinExistence type="inferred from homology"/>
<feature type="region of interest" description="Disordered" evidence="7">
    <location>
        <begin position="126"/>
        <end position="150"/>
    </location>
</feature>
<dbReference type="InterPro" id="IPR039589">
    <property type="entry name" value="TBCC1"/>
</dbReference>
<keyword evidence="6" id="KW-0206">Cytoskeleton</keyword>
<evidence type="ECO:0000259" key="8">
    <source>
        <dbReference type="PROSITE" id="PS51329"/>
    </source>
</evidence>
<dbReference type="Pfam" id="PF07986">
    <property type="entry name" value="TBCC"/>
    <property type="match status" value="1"/>
</dbReference>
<keyword evidence="5" id="KW-0963">Cytoplasm</keyword>
<dbReference type="InterPro" id="IPR012945">
    <property type="entry name" value="Tubulin-bd_cofactor_C_dom"/>
</dbReference>
<evidence type="ECO:0000256" key="3">
    <source>
        <dbReference type="ARBA" id="ARBA00008848"/>
    </source>
</evidence>
<dbReference type="InterPro" id="IPR016098">
    <property type="entry name" value="CAP/MinC_C"/>
</dbReference>
<evidence type="ECO:0000256" key="2">
    <source>
        <dbReference type="ARBA" id="ARBA00004647"/>
    </source>
</evidence>
<dbReference type="EMBL" id="HBGW01054489">
    <property type="protein sequence ID" value="CAD9591066.1"/>
    <property type="molecule type" value="Transcribed_RNA"/>
</dbReference>
<accession>A0A7S2L0V0</accession>
<evidence type="ECO:0000256" key="6">
    <source>
        <dbReference type="ARBA" id="ARBA00023212"/>
    </source>
</evidence>
<feature type="domain" description="C-CAP/cofactor C-like" evidence="8">
    <location>
        <begin position="263"/>
        <end position="391"/>
    </location>
</feature>